<dbReference type="AlphaFoldDB" id="A0A1C3XIN0"/>
<evidence type="ECO:0000313" key="1">
    <source>
        <dbReference type="EMBL" id="SCB51834.1"/>
    </source>
</evidence>
<protein>
    <submittedName>
        <fullName evidence="1">Uncharacterized protein</fullName>
    </submittedName>
</protein>
<reference evidence="2" key="1">
    <citation type="submission" date="2016-08" db="EMBL/GenBank/DDBJ databases">
        <authorList>
            <person name="Varghese N."/>
            <person name="Submissions Spin"/>
        </authorList>
    </citation>
    <scope>NUCLEOTIDE SEQUENCE [LARGE SCALE GENOMIC DNA]</scope>
    <source>
        <strain evidence="2">ERR11</strain>
    </source>
</reference>
<proteinExistence type="predicted"/>
<accession>A0A1C3XIN0</accession>
<dbReference type="RefSeq" id="WP_091963925.1">
    <property type="nucleotide sequence ID" value="NZ_FMAI01000016.1"/>
</dbReference>
<dbReference type="EMBL" id="FMAI01000016">
    <property type="protein sequence ID" value="SCB51834.1"/>
    <property type="molecule type" value="Genomic_DNA"/>
</dbReference>
<organism evidence="1 2">
    <name type="scientific">Bradyrhizobium shewense</name>
    <dbReference type="NCBI Taxonomy" id="1761772"/>
    <lineage>
        <taxon>Bacteria</taxon>
        <taxon>Pseudomonadati</taxon>
        <taxon>Pseudomonadota</taxon>
        <taxon>Alphaproteobacteria</taxon>
        <taxon>Hyphomicrobiales</taxon>
        <taxon>Nitrobacteraceae</taxon>
        <taxon>Bradyrhizobium</taxon>
    </lineage>
</organism>
<gene>
    <name evidence="1" type="ORF">GA0061098_101675</name>
</gene>
<dbReference type="Proteomes" id="UP000199184">
    <property type="component" value="Unassembled WGS sequence"/>
</dbReference>
<name>A0A1C3XIN0_9BRAD</name>
<evidence type="ECO:0000313" key="2">
    <source>
        <dbReference type="Proteomes" id="UP000199184"/>
    </source>
</evidence>
<sequence>MGVYLVTWDLNKHKPNYAQARQNLVDHMSRYPHIKDEGLDSVWFIQSASTADTLDSDIRRYMDNNDRLMVTKLVNGQHQGWLSQKVWDWINARI</sequence>
<keyword evidence="2" id="KW-1185">Reference proteome</keyword>